<evidence type="ECO:0000256" key="1">
    <source>
        <dbReference type="ARBA" id="ARBA00034117"/>
    </source>
</evidence>
<feature type="domain" description="LXG" evidence="3">
    <location>
        <begin position="1"/>
        <end position="235"/>
    </location>
</feature>
<dbReference type="Pfam" id="PF04740">
    <property type="entry name" value="LXG"/>
    <property type="match status" value="1"/>
</dbReference>
<dbReference type="AlphaFoldDB" id="A0A160IR83"/>
<dbReference type="EMBL" id="CP015378">
    <property type="protein sequence ID" value="ANC78767.1"/>
    <property type="molecule type" value="Genomic_DNA"/>
</dbReference>
<sequence length="474" mass="51341">MKVLDVSSLDAYLDQLEKSNHEKKESLNEIQRAINALVHLESSFTGKGADAIKSYFSSCHLPLITRLQEYFSSFDEKINTCKQAVSAFEPADMGKVRQDFLEGDILPPLLKNQNEIEQITSDANQVISSISSIVSIQQLDDTFVNQQIQDSRKFVKKVVRDLEEMDAEQATSISELKSELTFLNQYVVEVEGKIKSGQITVKDFSPNQVTTSYLHHLMVTGIKGKASSLDSTYASFTQSSVYNMIQNKNQVYDFLGLAYYPSTSASKGIEKDTDYLSGNTSKTGDFTFSAGAGKMENKWGGWDDFTSGKSQLGGSSTLTGIHSSIKHDTEILDSSFSQDIGKLEGEASIGGTSLLPVVKAGATVYSASADVKVDERYSDYAVVNKVGAKGEILKANAYAGVDNNSIGFGAKASVVEGEVSGLTPIPFTDYNIKGTIGGSAFGIGGEAKVGKETVIDLRFLLGVKLGISFEKDED</sequence>
<reference evidence="4 5" key="1">
    <citation type="submission" date="2016-04" db="EMBL/GenBank/DDBJ databases">
        <title>Complete genome sequence of Fictibacillus phosphorivorans G25-29, a strain toxic to nematodes.</title>
        <authorList>
            <person name="Zheng Z."/>
        </authorList>
    </citation>
    <scope>NUCLEOTIDE SEQUENCE [LARGE SCALE GENOMIC DNA]</scope>
    <source>
        <strain evidence="4 5">G25-29</strain>
    </source>
</reference>
<feature type="coiled-coil region" evidence="2">
    <location>
        <begin position="9"/>
        <end position="36"/>
    </location>
</feature>
<accession>A0A160IR83</accession>
<name>A0A160IR83_9BACL</name>
<keyword evidence="5" id="KW-1185">Reference proteome</keyword>
<evidence type="ECO:0000256" key="2">
    <source>
        <dbReference type="SAM" id="Coils"/>
    </source>
</evidence>
<keyword evidence="2" id="KW-0175">Coiled coil</keyword>
<gene>
    <name evidence="4" type="ORF">ABE65_018965</name>
</gene>
<dbReference type="InterPro" id="IPR006829">
    <property type="entry name" value="LXG_dom"/>
</dbReference>
<protein>
    <recommendedName>
        <fullName evidence="3">LXG domain-containing protein</fullName>
    </recommendedName>
</protein>
<dbReference type="KEGG" id="fpn:ABE65_018965"/>
<evidence type="ECO:0000313" key="4">
    <source>
        <dbReference type="EMBL" id="ANC78767.1"/>
    </source>
</evidence>
<comment type="similarity">
    <text evidence="1">In the N-terminal section; belongs to the LXG family.</text>
</comment>
<dbReference type="PROSITE" id="PS51756">
    <property type="entry name" value="LXG"/>
    <property type="match status" value="1"/>
</dbReference>
<dbReference type="RefSeq" id="WP_066398427.1">
    <property type="nucleotide sequence ID" value="NZ_CP015378.1"/>
</dbReference>
<evidence type="ECO:0000313" key="5">
    <source>
        <dbReference type="Proteomes" id="UP000076623"/>
    </source>
</evidence>
<dbReference type="Proteomes" id="UP000076623">
    <property type="component" value="Chromosome"/>
</dbReference>
<evidence type="ECO:0000259" key="3">
    <source>
        <dbReference type="PROSITE" id="PS51756"/>
    </source>
</evidence>
<organism evidence="4 5">
    <name type="scientific">Fictibacillus phosphorivorans</name>
    <dbReference type="NCBI Taxonomy" id="1221500"/>
    <lineage>
        <taxon>Bacteria</taxon>
        <taxon>Bacillati</taxon>
        <taxon>Bacillota</taxon>
        <taxon>Bacilli</taxon>
        <taxon>Bacillales</taxon>
        <taxon>Fictibacillaceae</taxon>
        <taxon>Fictibacillus</taxon>
    </lineage>
</organism>
<dbReference type="STRING" id="1221500.ABE65_018965"/>
<proteinExistence type="inferred from homology"/>